<proteinExistence type="predicted"/>
<dbReference type="AlphaFoldDB" id="A0A1D3CY98"/>
<accession>A0A1D3CY98</accession>
<gene>
    <name evidence="1" type="ORF">cyc_04414</name>
</gene>
<name>A0A1D3CY98_9EIME</name>
<evidence type="ECO:0000313" key="2">
    <source>
        <dbReference type="Proteomes" id="UP000095192"/>
    </source>
</evidence>
<evidence type="ECO:0000313" key="1">
    <source>
        <dbReference type="EMBL" id="OEH76160.1"/>
    </source>
</evidence>
<protein>
    <submittedName>
        <fullName evidence="1">Uncharacterized protein</fullName>
    </submittedName>
</protein>
<dbReference type="Proteomes" id="UP000095192">
    <property type="component" value="Unassembled WGS sequence"/>
</dbReference>
<dbReference type="VEuPathDB" id="ToxoDB:cyc_04414"/>
<comment type="caution">
    <text evidence="1">The sequence shown here is derived from an EMBL/GenBank/DDBJ whole genome shotgun (WGS) entry which is preliminary data.</text>
</comment>
<organism evidence="1 2">
    <name type="scientific">Cyclospora cayetanensis</name>
    <dbReference type="NCBI Taxonomy" id="88456"/>
    <lineage>
        <taxon>Eukaryota</taxon>
        <taxon>Sar</taxon>
        <taxon>Alveolata</taxon>
        <taxon>Apicomplexa</taxon>
        <taxon>Conoidasida</taxon>
        <taxon>Coccidia</taxon>
        <taxon>Eucoccidiorida</taxon>
        <taxon>Eimeriorina</taxon>
        <taxon>Eimeriidae</taxon>
        <taxon>Cyclospora</taxon>
    </lineage>
</organism>
<sequence>MLLPHQPRVRDSAAAFERLHGLPIEDLALCPASQEAALSGRGSLCPGGTILEASSLWDRLHAVSATTKAATTKHVHANQGCFQTPPLEPTASSLTSLYALLVNDSGYVFHLGAFVALHFFGAPTAAAAAVPAVRAAVLQQQGFSSRKSAAVLQQSCSDFAA</sequence>
<dbReference type="EMBL" id="JROU02001519">
    <property type="protein sequence ID" value="OEH76160.1"/>
    <property type="molecule type" value="Genomic_DNA"/>
</dbReference>
<keyword evidence="2" id="KW-1185">Reference proteome</keyword>
<reference evidence="1 2" key="1">
    <citation type="journal article" date="2016" name="BMC Genomics">
        <title>Comparative genomics reveals Cyclospora cayetanensis possesses coccidia-like metabolism and invasion components but unique surface antigens.</title>
        <authorList>
            <person name="Liu S."/>
            <person name="Wang L."/>
            <person name="Zheng H."/>
            <person name="Xu Z."/>
            <person name="Roellig D.M."/>
            <person name="Li N."/>
            <person name="Frace M.A."/>
            <person name="Tang K."/>
            <person name="Arrowood M.J."/>
            <person name="Moss D.M."/>
            <person name="Zhang L."/>
            <person name="Feng Y."/>
            <person name="Xiao L."/>
        </authorList>
    </citation>
    <scope>NUCLEOTIDE SEQUENCE [LARGE SCALE GENOMIC DNA]</scope>
    <source>
        <strain evidence="1 2">CHN_HEN01</strain>
    </source>
</reference>
<dbReference type="InParanoid" id="A0A1D3CY98"/>